<dbReference type="PANTHER" id="PTHR23002">
    <property type="entry name" value="ZINC FINGER CCHC DOMAIN CONTAINING PROTEIN"/>
    <property type="match status" value="1"/>
</dbReference>
<dbReference type="GO" id="GO:0003676">
    <property type="term" value="F:nucleic acid binding"/>
    <property type="evidence" value="ECO:0007669"/>
    <property type="project" value="InterPro"/>
</dbReference>
<accession>A0A6P8XNL4</accession>
<dbReference type="AlphaFoldDB" id="A0A6P8XNL4"/>
<dbReference type="SUPFAM" id="SSF50630">
    <property type="entry name" value="Acid proteases"/>
    <property type="match status" value="1"/>
</dbReference>
<dbReference type="RefSeq" id="XP_034118176.1">
    <property type="nucleotide sequence ID" value="XM_034262285.2"/>
</dbReference>
<keyword evidence="7" id="KW-1185">Reference proteome</keyword>
<evidence type="ECO:0000256" key="4">
    <source>
        <dbReference type="SAM" id="MobiDB-lite"/>
    </source>
</evidence>
<feature type="coiled-coil region" evidence="3">
    <location>
        <begin position="657"/>
        <end position="705"/>
    </location>
</feature>
<proteinExistence type="predicted"/>
<keyword evidence="2" id="KW-0862">Zinc</keyword>
<sequence>MKKTAAIEKAKVERGQKYTLRSRETVKTEEVKIKSVELARNSATNRVKKEEEKKELLEVASNSTKEQSEIELAKMEQMIEQNQVNLQQIIQLLNLKIQADEIDRQEPKVSVEGFSKVVPDFDGESVPVEYWFNNFELNADAYGLNEKQKYVNARSKMTKTAQLFLESVFVCSYGELKSKLLNEFKREYESAEIHTKLNERKKQDVESFQEYVLQMRKIAALGNVETKSIIRYIVNGLNIAKEFKYNMYGCKTFEELKEKYCDYECVKDVENQKDDNKERKRNQNSDNSKNQSRCFNCGSVDHMRKDCVAKTKCFKCQEDGHISLNCPNTVKAVQVVKADKRLKIIKLNNVEVSCLVDTGADVSIVKFSVYKRLPAVELNKCTSVLRGMGKVSTIPLGEFEGVVTVDDVQSLQKFIVVPDNKIEFDALVGYDFVSKFHFALNENGFNFSSSSAQEDHADLNQMSIYNIVETKVDKNAPPQYKPSIESLKQRSSVRGDASSKERLQLERELQEARQQLQTSIATMSEAQRREQKLQKDLAKLQLEQQQQSSDNKVAMKELQERLEITNTELQHKEQLAREDEQKIADLKTLVETIRVANANLSAKNAELSTVLEVLQAEKNEMMQSFELFEMEADMNAGRLVEKLHGMKQELEQSHSALKLQKSSNKQLQEQLQEVQQTDQNLQGTAVEVAEQLRQLNQSIGELQKTVHQMQYDEKRKQVYDYKEGDLVAVKRTQFLAGRKLHNNYLGPYEVIEVKRNGCFEVRKAAQIEGPNITITSSDNMKLWQYVGYNDDCLSSGTDDAYQDGRM</sequence>
<feature type="domain" description="CCHC-type" evidence="5">
    <location>
        <begin position="293"/>
        <end position="307"/>
    </location>
</feature>
<keyword evidence="3" id="KW-0175">Coiled coil</keyword>
<feature type="domain" description="Peptidase A2" evidence="6">
    <location>
        <begin position="352"/>
        <end position="432"/>
    </location>
</feature>
<dbReference type="GO" id="GO:0006508">
    <property type="term" value="P:proteolysis"/>
    <property type="evidence" value="ECO:0007669"/>
    <property type="project" value="InterPro"/>
</dbReference>
<dbReference type="Proteomes" id="UP000515160">
    <property type="component" value="Unplaced"/>
</dbReference>
<keyword evidence="2" id="KW-0863">Zinc-finger</keyword>
<dbReference type="PROSITE" id="PS50158">
    <property type="entry name" value="ZF_CCHC"/>
    <property type="match status" value="2"/>
</dbReference>
<feature type="domain" description="CCHC-type" evidence="5">
    <location>
        <begin position="312"/>
        <end position="328"/>
    </location>
</feature>
<dbReference type="Gene3D" id="4.10.60.10">
    <property type="entry name" value="Zinc finger, CCHC-type"/>
    <property type="match status" value="1"/>
</dbReference>
<dbReference type="GeneID" id="117577322"/>
<name>A0A6P8XNL4_DROAB</name>
<dbReference type="PROSITE" id="PS00141">
    <property type="entry name" value="ASP_PROTEASE"/>
    <property type="match status" value="1"/>
</dbReference>
<protein>
    <submittedName>
        <fullName evidence="8">Uncharacterized protein LOC117577322</fullName>
    </submittedName>
</protein>
<dbReference type="InterPro" id="IPR051714">
    <property type="entry name" value="Znf_CCHC_NABP"/>
</dbReference>
<evidence type="ECO:0000259" key="6">
    <source>
        <dbReference type="PROSITE" id="PS50175"/>
    </source>
</evidence>
<dbReference type="GO" id="GO:0008270">
    <property type="term" value="F:zinc ion binding"/>
    <property type="evidence" value="ECO:0007669"/>
    <property type="project" value="UniProtKB-KW"/>
</dbReference>
<evidence type="ECO:0000256" key="2">
    <source>
        <dbReference type="PROSITE-ProRule" id="PRU00047"/>
    </source>
</evidence>
<dbReference type="InterPro" id="IPR021109">
    <property type="entry name" value="Peptidase_aspartic_dom_sf"/>
</dbReference>
<evidence type="ECO:0000313" key="7">
    <source>
        <dbReference type="Proteomes" id="UP000515160"/>
    </source>
</evidence>
<dbReference type="OrthoDB" id="8066224at2759"/>
<evidence type="ECO:0000259" key="5">
    <source>
        <dbReference type="PROSITE" id="PS50158"/>
    </source>
</evidence>
<dbReference type="GO" id="GO:0004190">
    <property type="term" value="F:aspartic-type endopeptidase activity"/>
    <property type="evidence" value="ECO:0007669"/>
    <property type="project" value="InterPro"/>
</dbReference>
<dbReference type="SUPFAM" id="SSF57756">
    <property type="entry name" value="Retrovirus zinc finger-like domains"/>
    <property type="match status" value="1"/>
</dbReference>
<dbReference type="InterPro" id="IPR001969">
    <property type="entry name" value="Aspartic_peptidase_AS"/>
</dbReference>
<organism evidence="7 8">
    <name type="scientific">Drosophila albomicans</name>
    <name type="common">Fruit fly</name>
    <dbReference type="NCBI Taxonomy" id="7291"/>
    <lineage>
        <taxon>Eukaryota</taxon>
        <taxon>Metazoa</taxon>
        <taxon>Ecdysozoa</taxon>
        <taxon>Arthropoda</taxon>
        <taxon>Hexapoda</taxon>
        <taxon>Insecta</taxon>
        <taxon>Pterygota</taxon>
        <taxon>Neoptera</taxon>
        <taxon>Endopterygota</taxon>
        <taxon>Diptera</taxon>
        <taxon>Brachycera</taxon>
        <taxon>Muscomorpha</taxon>
        <taxon>Ephydroidea</taxon>
        <taxon>Drosophilidae</taxon>
        <taxon>Drosophila</taxon>
    </lineage>
</organism>
<dbReference type="Pfam" id="PF00098">
    <property type="entry name" value="zf-CCHC"/>
    <property type="match status" value="2"/>
</dbReference>
<dbReference type="PROSITE" id="PS50175">
    <property type="entry name" value="ASP_PROT_RETROV"/>
    <property type="match status" value="1"/>
</dbReference>
<evidence type="ECO:0000256" key="1">
    <source>
        <dbReference type="ARBA" id="ARBA00022801"/>
    </source>
</evidence>
<dbReference type="InterPro" id="IPR036875">
    <property type="entry name" value="Znf_CCHC_sf"/>
</dbReference>
<dbReference type="SMART" id="SM00343">
    <property type="entry name" value="ZnF_C2HC"/>
    <property type="match status" value="2"/>
</dbReference>
<dbReference type="InterPro" id="IPR001878">
    <property type="entry name" value="Znf_CCHC"/>
</dbReference>
<gene>
    <name evidence="8" type="primary">LOC117577322</name>
</gene>
<feature type="region of interest" description="Disordered" evidence="4">
    <location>
        <begin position="475"/>
        <end position="501"/>
    </location>
</feature>
<feature type="coiled-coil region" evidence="3">
    <location>
        <begin position="33"/>
        <end position="92"/>
    </location>
</feature>
<dbReference type="InterPro" id="IPR001995">
    <property type="entry name" value="Peptidase_A2_cat"/>
</dbReference>
<evidence type="ECO:0000313" key="8">
    <source>
        <dbReference type="RefSeq" id="XP_034118176.1"/>
    </source>
</evidence>
<keyword evidence="1" id="KW-0378">Hydrolase</keyword>
<reference evidence="8" key="1">
    <citation type="submission" date="2025-08" db="UniProtKB">
        <authorList>
            <consortium name="RefSeq"/>
        </authorList>
    </citation>
    <scope>IDENTIFICATION</scope>
    <source>
        <strain evidence="8">15112-1751.03</strain>
        <tissue evidence="8">Whole Adult</tissue>
    </source>
</reference>
<keyword evidence="2" id="KW-0479">Metal-binding</keyword>
<evidence type="ECO:0000256" key="3">
    <source>
        <dbReference type="SAM" id="Coils"/>
    </source>
</evidence>
<dbReference type="Gene3D" id="2.40.70.10">
    <property type="entry name" value="Acid Proteases"/>
    <property type="match status" value="1"/>
</dbReference>